<reference evidence="7 8" key="1">
    <citation type="submission" date="2020-08" db="EMBL/GenBank/DDBJ databases">
        <title>Genome public.</title>
        <authorList>
            <person name="Liu C."/>
            <person name="Sun Q."/>
        </authorList>
    </citation>
    <scope>NUCLEOTIDE SEQUENCE [LARGE SCALE GENOMIC DNA]</scope>
    <source>
        <strain evidence="7 8">NSJ-56</strain>
    </source>
</reference>
<dbReference type="InterPro" id="IPR032466">
    <property type="entry name" value="Metal_Hydrolase"/>
</dbReference>
<comment type="function">
    <text evidence="2">Catalyzes the reversible cyclization of carbamoyl aspartate to dihydroorotate.</text>
</comment>
<evidence type="ECO:0000256" key="1">
    <source>
        <dbReference type="ARBA" id="ARBA00001947"/>
    </source>
</evidence>
<dbReference type="EMBL" id="JACOOH010000007">
    <property type="protein sequence ID" value="MBC5622486.1"/>
    <property type="molecule type" value="Genomic_DNA"/>
</dbReference>
<dbReference type="InterPro" id="IPR006680">
    <property type="entry name" value="Amidohydro-rel"/>
</dbReference>
<name>A0ABR7D3F9_9BACT</name>
<sequence length="441" mass="49122">MLIHGGTIINEGRTFKGDILIQNDRIEKIIEGGITEIPKGVKVIDATGKFIIPGVIDDQVHFREPGLTHKGDIGEGSRAAAAGGVTSFMDMPNVKPPTVTNELLREKQQIARENAVVNYSFYLGATVDNIDEIRNIDPHTTCGVKVFMGSSTGNMLVDSPEALERIFAESPVLIATHCEDTPTINRNLALLQEMLGDNIPTYCHPVIRSREACYKSSSLAAALAHKHNSRLHILHLSTEEEVTLLDEGPRKEKRITGEVCVHHLWFNSKAYITKGSLVKWNPAIKAESDRKALLQGLNEHRLDVVATDHAPHLPEEKAGVYTKSASGGPMVQHSLVVMLELMERGEITLENVVDKMCHAPADIFHVEERGYLREGYKADIAIFEKHPWTVRKRNLRYKCGWSPLEGMTFTYKVATTIVNGQIVYNNGKINEKVRGEMLTFY</sequence>
<evidence type="ECO:0000259" key="6">
    <source>
        <dbReference type="Pfam" id="PF01979"/>
    </source>
</evidence>
<dbReference type="InterPro" id="IPR002195">
    <property type="entry name" value="Dihydroorotase_CS"/>
</dbReference>
<dbReference type="PROSITE" id="PS00483">
    <property type="entry name" value="DIHYDROOROTASE_2"/>
    <property type="match status" value="1"/>
</dbReference>
<dbReference type="CDD" id="cd01318">
    <property type="entry name" value="DHOase_IIb"/>
    <property type="match status" value="1"/>
</dbReference>
<dbReference type="PANTHER" id="PTHR43668:SF4">
    <property type="entry name" value="ALLANTOINASE"/>
    <property type="match status" value="1"/>
</dbReference>
<dbReference type="SUPFAM" id="SSF51556">
    <property type="entry name" value="Metallo-dependent hydrolases"/>
    <property type="match status" value="1"/>
</dbReference>
<keyword evidence="5 7" id="KW-0378">Hydrolase</keyword>
<keyword evidence="8" id="KW-1185">Reference proteome</keyword>
<comment type="similarity">
    <text evidence="3">Belongs to the metallo-dependent hydrolases superfamily. DHOase family. Class I DHOase subfamily.</text>
</comment>
<keyword evidence="4" id="KW-0479">Metal-binding</keyword>
<dbReference type="EC" id="3.5.2.3" evidence="7"/>
<proteinExistence type="inferred from homology"/>
<evidence type="ECO:0000256" key="4">
    <source>
        <dbReference type="ARBA" id="ARBA00022723"/>
    </source>
</evidence>
<dbReference type="NCBIfam" id="TIGR00857">
    <property type="entry name" value="pyrC_multi"/>
    <property type="match status" value="1"/>
</dbReference>
<dbReference type="NCBIfam" id="NF006688">
    <property type="entry name" value="PRK09236.1"/>
    <property type="match status" value="1"/>
</dbReference>
<evidence type="ECO:0000256" key="5">
    <source>
        <dbReference type="ARBA" id="ARBA00022801"/>
    </source>
</evidence>
<evidence type="ECO:0000313" key="7">
    <source>
        <dbReference type="EMBL" id="MBC5622486.1"/>
    </source>
</evidence>
<evidence type="ECO:0000313" key="8">
    <source>
        <dbReference type="Proteomes" id="UP000646484"/>
    </source>
</evidence>
<dbReference type="PANTHER" id="PTHR43668">
    <property type="entry name" value="ALLANTOINASE"/>
    <property type="match status" value="1"/>
</dbReference>
<comment type="caution">
    <text evidence="7">The sequence shown here is derived from an EMBL/GenBank/DDBJ whole genome shotgun (WGS) entry which is preliminary data.</text>
</comment>
<comment type="cofactor">
    <cofactor evidence="1">
        <name>Zn(2+)</name>
        <dbReference type="ChEBI" id="CHEBI:29105"/>
    </cofactor>
</comment>
<accession>A0ABR7D3F9</accession>
<dbReference type="RefSeq" id="WP_186977224.1">
    <property type="nucleotide sequence ID" value="NZ_JACOOH010000007.1"/>
</dbReference>
<dbReference type="GO" id="GO:0004151">
    <property type="term" value="F:dihydroorotase activity"/>
    <property type="evidence" value="ECO:0007669"/>
    <property type="project" value="UniProtKB-EC"/>
</dbReference>
<dbReference type="SUPFAM" id="SSF51338">
    <property type="entry name" value="Composite domain of metallo-dependent hydrolases"/>
    <property type="match status" value="1"/>
</dbReference>
<feature type="domain" description="Amidohydrolase-related" evidence="6">
    <location>
        <begin position="50"/>
        <end position="423"/>
    </location>
</feature>
<dbReference type="InterPro" id="IPR011059">
    <property type="entry name" value="Metal-dep_hydrolase_composite"/>
</dbReference>
<evidence type="ECO:0000256" key="3">
    <source>
        <dbReference type="ARBA" id="ARBA00010286"/>
    </source>
</evidence>
<dbReference type="Gene3D" id="3.20.20.140">
    <property type="entry name" value="Metal-dependent hydrolases"/>
    <property type="match status" value="1"/>
</dbReference>
<dbReference type="Proteomes" id="UP000646484">
    <property type="component" value="Unassembled WGS sequence"/>
</dbReference>
<organism evidence="7 8">
    <name type="scientific">Butyricimonas hominis</name>
    <dbReference type="NCBI Taxonomy" id="2763032"/>
    <lineage>
        <taxon>Bacteria</taxon>
        <taxon>Pseudomonadati</taxon>
        <taxon>Bacteroidota</taxon>
        <taxon>Bacteroidia</taxon>
        <taxon>Bacteroidales</taxon>
        <taxon>Odoribacteraceae</taxon>
        <taxon>Butyricimonas</taxon>
    </lineage>
</organism>
<evidence type="ECO:0000256" key="2">
    <source>
        <dbReference type="ARBA" id="ARBA00002368"/>
    </source>
</evidence>
<dbReference type="InterPro" id="IPR050138">
    <property type="entry name" value="DHOase/Allantoinase_Hydrolase"/>
</dbReference>
<dbReference type="Pfam" id="PF01979">
    <property type="entry name" value="Amidohydro_1"/>
    <property type="match status" value="1"/>
</dbReference>
<dbReference type="Gene3D" id="2.30.40.10">
    <property type="entry name" value="Urease, subunit C, domain 1"/>
    <property type="match status" value="1"/>
</dbReference>
<gene>
    <name evidence="7" type="ORF">H8S64_15420</name>
</gene>
<protein>
    <submittedName>
        <fullName evidence="7">Dihydroorotase</fullName>
        <ecNumber evidence="7">3.5.2.3</ecNumber>
    </submittedName>
</protein>